<evidence type="ECO:0000256" key="6">
    <source>
        <dbReference type="SAM" id="MobiDB-lite"/>
    </source>
</evidence>
<evidence type="ECO:0000256" key="3">
    <source>
        <dbReference type="ARBA" id="ARBA00022833"/>
    </source>
</evidence>
<keyword evidence="3" id="KW-0862">Zinc</keyword>
<dbReference type="GO" id="GO:0008270">
    <property type="term" value="F:zinc ion binding"/>
    <property type="evidence" value="ECO:0007669"/>
    <property type="project" value="UniProtKB-KW"/>
</dbReference>
<comment type="function">
    <text evidence="4">E3 ubiquitin-protein ligase that mediates ubiquitination and subsequent proteasomal degradation of target proteins. E3 ubiquitin ligases accept ubiquitin from an E2 ubiquitin-conjugating enzyme in the form of a thioester and then directly transfers the ubiquitin to targeted substrates. It probably triggers the ubiquitin-mediated degradation of different substrates.</text>
</comment>
<evidence type="ECO:0000313" key="9">
    <source>
        <dbReference type="EMBL" id="CDM80533.1"/>
    </source>
</evidence>
<proteinExistence type="predicted"/>
<dbReference type="InterPro" id="IPR044286">
    <property type="entry name" value="SINL_plant"/>
</dbReference>
<dbReference type="Gramene" id="TraesJAG3B03G01551980.1">
    <property type="protein sequence ID" value="TraesJAG3B03G01551980.1.CDS1"/>
    <property type="gene ID" value="TraesJAG3B03G01551980"/>
</dbReference>
<dbReference type="PANTHER" id="PTHR46632:SF38">
    <property type="entry name" value="SIAH-TYPE DOMAIN-CONTAINING PROTEIN"/>
    <property type="match status" value="1"/>
</dbReference>
<keyword evidence="2 5" id="KW-0863">Zinc-finger</keyword>
<accession>A0A077RPE5</accession>
<dbReference type="InterPro" id="IPR013083">
    <property type="entry name" value="Znf_RING/FYVE/PHD"/>
</dbReference>
<dbReference type="PROSITE" id="PS51081">
    <property type="entry name" value="ZF_SIAH"/>
    <property type="match status" value="1"/>
</dbReference>
<keyword evidence="7" id="KW-1133">Transmembrane helix</keyword>
<feature type="domain" description="SIAH-type" evidence="8">
    <location>
        <begin position="160"/>
        <end position="216"/>
    </location>
</feature>
<dbReference type="EMBL" id="HG670306">
    <property type="protein sequence ID" value="CDM80533.1"/>
    <property type="molecule type" value="Genomic_DNA"/>
</dbReference>
<evidence type="ECO:0000256" key="2">
    <source>
        <dbReference type="ARBA" id="ARBA00022771"/>
    </source>
</evidence>
<protein>
    <recommendedName>
        <fullName evidence="8">SIAH-type domain-containing protein</fullName>
    </recommendedName>
</protein>
<evidence type="ECO:0000256" key="1">
    <source>
        <dbReference type="ARBA" id="ARBA00022723"/>
    </source>
</evidence>
<dbReference type="PANTHER" id="PTHR46632">
    <property type="entry name" value="E3 UBIQUITIN-PROTEIN LIGASE SINA-LIKE 4"/>
    <property type="match status" value="1"/>
</dbReference>
<keyword evidence="1" id="KW-0479">Metal-binding</keyword>
<dbReference type="AlphaFoldDB" id="A0A077RPE5"/>
<evidence type="ECO:0000256" key="5">
    <source>
        <dbReference type="PROSITE-ProRule" id="PRU00455"/>
    </source>
</evidence>
<sequence>MQGTAAAAEGRSRASPDKAVESSKKARLDLADGHMKQETAGAGDGGPIVGAAYIPRVELAVRIDKQVLHCPLCTLPFKPPVFQVPLSVSFFIPRLASVKDRFFRANLRAISDLCACLQCKAGHPACGGCVALLPFGQCKACVDGGGFLDPCPAFDAVVSSTRIGCPNAGCQWYVTYHEVAEHQKACPHAPCQCTEPGCSYVGAPQALAGHLHTIHLVPVRVVQYGKVSKLQLPVSTTRLVLLGDDNCVFLMTMGALGAGVTAMSVVCARARAATRPRFTCKMWVNLEPPPAAAANCGKQDMVLVDMDMRSSSSPGPVVAAGEPTFLTVPPMYLVPAAGDGASMEVPLHIRIDKLPPWSDTLV</sequence>
<feature type="region of interest" description="Disordered" evidence="6">
    <location>
        <begin position="1"/>
        <end position="26"/>
    </location>
</feature>
<organism evidence="9">
    <name type="scientific">Triticum aestivum</name>
    <name type="common">Wheat</name>
    <dbReference type="NCBI Taxonomy" id="4565"/>
    <lineage>
        <taxon>Eukaryota</taxon>
        <taxon>Viridiplantae</taxon>
        <taxon>Streptophyta</taxon>
        <taxon>Embryophyta</taxon>
        <taxon>Tracheophyta</taxon>
        <taxon>Spermatophyta</taxon>
        <taxon>Magnoliopsida</taxon>
        <taxon>Liliopsida</taxon>
        <taxon>Poales</taxon>
        <taxon>Poaceae</taxon>
        <taxon>BOP clade</taxon>
        <taxon>Pooideae</taxon>
        <taxon>Triticodae</taxon>
        <taxon>Triticeae</taxon>
        <taxon>Triticinae</taxon>
        <taxon>Triticum</taxon>
    </lineage>
</organism>
<reference evidence="9" key="1">
    <citation type="journal article" date="2014" name="Science">
        <title>Structural and functional partitioning of bread wheat chromosome 3B.</title>
        <authorList>
            <person name="Choulet F."/>
            <person name="Alberti A."/>
            <person name="Theil S."/>
            <person name="Glover N."/>
            <person name="Barbe V."/>
            <person name="Daron J."/>
            <person name="Pingault L."/>
            <person name="Sourdille P."/>
            <person name="Couloux A."/>
            <person name="Paux E."/>
            <person name="Leroy P."/>
            <person name="Mangenot S."/>
            <person name="Guilhot N."/>
            <person name="Le Gouis J."/>
            <person name="Balfourier F."/>
            <person name="Alaux M."/>
            <person name="Jamilloux V."/>
            <person name="Poulain J."/>
            <person name="Durand C."/>
            <person name="Bellec A."/>
            <person name="Gaspin C."/>
            <person name="Safar J."/>
            <person name="Dolezel J."/>
            <person name="Rogers J."/>
            <person name="Vandepoele K."/>
            <person name="Aury J.M."/>
            <person name="Mayer K."/>
            <person name="Berges H."/>
            <person name="Quesneville H."/>
            <person name="Wincker P."/>
            <person name="Feuillet C."/>
        </authorList>
    </citation>
    <scope>NUCLEOTIDE SEQUENCE</scope>
</reference>
<keyword evidence="7" id="KW-0812">Transmembrane</keyword>
<dbReference type="HOGENOM" id="CLU_040603_0_2_1"/>
<gene>
    <name evidence="9" type="ORF">TRAES_3BF035000180CFD_c1</name>
</gene>
<dbReference type="SUPFAM" id="SSF49599">
    <property type="entry name" value="TRAF domain-like"/>
    <property type="match status" value="1"/>
</dbReference>
<evidence type="ECO:0000259" key="8">
    <source>
        <dbReference type="PROSITE" id="PS51081"/>
    </source>
</evidence>
<dbReference type="ExpressionAtlas" id="A0A077RPE5">
    <property type="expression patterns" value="baseline"/>
</dbReference>
<feature type="compositionally biased region" description="Basic and acidic residues" evidence="6">
    <location>
        <begin position="10"/>
        <end position="26"/>
    </location>
</feature>
<dbReference type="InterPro" id="IPR013010">
    <property type="entry name" value="Znf_SIAH"/>
</dbReference>
<evidence type="ECO:0000256" key="7">
    <source>
        <dbReference type="SAM" id="Phobius"/>
    </source>
</evidence>
<feature type="transmembrane region" description="Helical" evidence="7">
    <location>
        <begin position="248"/>
        <end position="268"/>
    </location>
</feature>
<keyword evidence="7" id="KW-0472">Membrane</keyword>
<name>A0A077RPE5_WHEAT</name>
<evidence type="ECO:0000256" key="4">
    <source>
        <dbReference type="ARBA" id="ARBA00024004"/>
    </source>
</evidence>
<dbReference type="Gene3D" id="3.30.40.10">
    <property type="entry name" value="Zinc/RING finger domain, C3HC4 (zinc finger)"/>
    <property type="match status" value="1"/>
</dbReference>